<dbReference type="Proteomes" id="UP000050791">
    <property type="component" value="Unassembled WGS sequence"/>
</dbReference>
<dbReference type="AlphaFoldDB" id="A0AA85BSQ2"/>
<proteinExistence type="predicted"/>
<accession>A0AA85BSQ2</accession>
<evidence type="ECO:0000313" key="2">
    <source>
        <dbReference type="WBParaSite" id="SMTH1_70240.3"/>
    </source>
</evidence>
<protein>
    <submittedName>
        <fullName evidence="2">Uncharacterized protein</fullName>
    </submittedName>
</protein>
<organism evidence="1 2">
    <name type="scientific">Schistosoma mattheei</name>
    <dbReference type="NCBI Taxonomy" id="31246"/>
    <lineage>
        <taxon>Eukaryota</taxon>
        <taxon>Metazoa</taxon>
        <taxon>Spiralia</taxon>
        <taxon>Lophotrochozoa</taxon>
        <taxon>Platyhelminthes</taxon>
        <taxon>Trematoda</taxon>
        <taxon>Digenea</taxon>
        <taxon>Strigeidida</taxon>
        <taxon>Schistosomatoidea</taxon>
        <taxon>Schistosomatidae</taxon>
        <taxon>Schistosoma</taxon>
    </lineage>
</organism>
<sequence length="108" mass="12718">MKSYKMMHNHPCSSSWTVFDLWTRRMSSEEREKLKPVILQSQSTGKLAEMIKNRTVKVTAANVKTMKAKHSCMTRKQVVDMLRQNGEVREYYENRYVTDICSSTHEQI</sequence>
<dbReference type="WBParaSite" id="SMTH1_70240.3">
    <property type="protein sequence ID" value="SMTH1_70240.3"/>
    <property type="gene ID" value="SMTH1_70240"/>
</dbReference>
<reference evidence="2" key="1">
    <citation type="submission" date="2023-11" db="UniProtKB">
        <authorList>
            <consortium name="WormBaseParasite"/>
        </authorList>
    </citation>
    <scope>IDENTIFICATION</scope>
</reference>
<name>A0AA85BSQ2_9TREM</name>
<evidence type="ECO:0000313" key="1">
    <source>
        <dbReference type="Proteomes" id="UP000050791"/>
    </source>
</evidence>